<evidence type="ECO:0000259" key="1">
    <source>
        <dbReference type="PROSITE" id="PS51819"/>
    </source>
</evidence>
<dbReference type="InterPro" id="IPR004360">
    <property type="entry name" value="Glyas_Fos-R_dOase_dom"/>
</dbReference>
<accession>A0ABY9VQ76</accession>
<dbReference type="InterPro" id="IPR029068">
    <property type="entry name" value="Glyas_Bleomycin-R_OHBP_Dase"/>
</dbReference>
<dbReference type="EMBL" id="CP134494">
    <property type="protein sequence ID" value="WNF23131.1"/>
    <property type="molecule type" value="Genomic_DNA"/>
</dbReference>
<keyword evidence="3" id="KW-1185">Reference proteome</keyword>
<reference evidence="2 3" key="1">
    <citation type="submission" date="2023-09" db="EMBL/GenBank/DDBJ databases">
        <title>Microbial mechanism of fulvic acid promoting antimony reduction mineralization in rice fields.</title>
        <authorList>
            <person name="Chen G."/>
            <person name="Lan J."/>
        </authorList>
    </citation>
    <scope>NUCLEOTIDE SEQUENCE [LARGE SCALE GENOMIC DNA]</scope>
    <source>
        <strain evidence="2 3">PS1</strain>
    </source>
</reference>
<dbReference type="PROSITE" id="PS51819">
    <property type="entry name" value="VOC"/>
    <property type="match status" value="1"/>
</dbReference>
<proteinExistence type="predicted"/>
<gene>
    <name evidence="2" type="ORF">RH061_00925</name>
</gene>
<name>A0ABY9VQ76_9BACI</name>
<evidence type="ECO:0000313" key="3">
    <source>
        <dbReference type="Proteomes" id="UP001303324"/>
    </source>
</evidence>
<protein>
    <submittedName>
        <fullName evidence="2">VOC family protein</fullName>
    </submittedName>
</protein>
<feature type="domain" description="VOC" evidence="1">
    <location>
        <begin position="2"/>
        <end position="111"/>
    </location>
</feature>
<dbReference type="SUPFAM" id="SSF54593">
    <property type="entry name" value="Glyoxalase/Bleomycin resistance protein/Dihydroxybiphenyl dioxygenase"/>
    <property type="match status" value="1"/>
</dbReference>
<evidence type="ECO:0000313" key="2">
    <source>
        <dbReference type="EMBL" id="WNF23131.1"/>
    </source>
</evidence>
<sequence>MRLHHYGLEVANLEESIEFYTDLLCLELESRHSFLGEEIAFLASSHFRLELVCHPHSTNSAHLCFEVSDLQHVIDTLGSNQIAEGPYKLDNGWETVFYEGPNHELIEFLQTS</sequence>
<dbReference type="Proteomes" id="UP001303324">
    <property type="component" value="Chromosome"/>
</dbReference>
<dbReference type="InterPro" id="IPR037523">
    <property type="entry name" value="VOC_core"/>
</dbReference>
<dbReference type="Gene3D" id="3.10.180.10">
    <property type="entry name" value="2,3-Dihydroxybiphenyl 1,2-Dioxygenase, domain 1"/>
    <property type="match status" value="1"/>
</dbReference>
<dbReference type="Pfam" id="PF00903">
    <property type="entry name" value="Glyoxalase"/>
    <property type="match status" value="1"/>
</dbReference>
<dbReference type="RefSeq" id="WP_311073317.1">
    <property type="nucleotide sequence ID" value="NZ_CP134494.1"/>
</dbReference>
<organism evidence="2 3">
    <name type="scientific">Mesobacillus jeotgali</name>
    <dbReference type="NCBI Taxonomy" id="129985"/>
    <lineage>
        <taxon>Bacteria</taxon>
        <taxon>Bacillati</taxon>
        <taxon>Bacillota</taxon>
        <taxon>Bacilli</taxon>
        <taxon>Bacillales</taxon>
        <taxon>Bacillaceae</taxon>
        <taxon>Mesobacillus</taxon>
    </lineage>
</organism>